<accession>A0A9D4X4M0</accession>
<dbReference type="Gramene" id="PSAT_LOCUS18880_t1">
    <property type="protein sequence ID" value="CAL5199492.1"/>
    <property type="gene ID" value="PSAT_LOCUS18880"/>
</dbReference>
<reference evidence="1 2" key="1">
    <citation type="journal article" date="2022" name="Nat. Genet.">
        <title>Improved pea reference genome and pan-genome highlight genomic features and evolutionary characteristics.</title>
        <authorList>
            <person name="Yang T."/>
            <person name="Liu R."/>
            <person name="Luo Y."/>
            <person name="Hu S."/>
            <person name="Wang D."/>
            <person name="Wang C."/>
            <person name="Pandey M.K."/>
            <person name="Ge S."/>
            <person name="Xu Q."/>
            <person name="Li N."/>
            <person name="Li G."/>
            <person name="Huang Y."/>
            <person name="Saxena R.K."/>
            <person name="Ji Y."/>
            <person name="Li M."/>
            <person name="Yan X."/>
            <person name="He Y."/>
            <person name="Liu Y."/>
            <person name="Wang X."/>
            <person name="Xiang C."/>
            <person name="Varshney R.K."/>
            <person name="Ding H."/>
            <person name="Gao S."/>
            <person name="Zong X."/>
        </authorList>
    </citation>
    <scope>NUCLEOTIDE SEQUENCE [LARGE SCALE GENOMIC DNA]</scope>
    <source>
        <strain evidence="1 2">cv. Zhongwan 6</strain>
    </source>
</reference>
<dbReference type="OrthoDB" id="1654852at2759"/>
<dbReference type="Gene3D" id="3.40.50.620">
    <property type="entry name" value="HUPs"/>
    <property type="match status" value="1"/>
</dbReference>
<evidence type="ECO:0000313" key="1">
    <source>
        <dbReference type="EMBL" id="KAI5414658.1"/>
    </source>
</evidence>
<dbReference type="AlphaFoldDB" id="A0A9D4X4M0"/>
<dbReference type="Gramene" id="Psat04G0022000-T1">
    <property type="protein sequence ID" value="KAI5414658.1"/>
    <property type="gene ID" value="KIW84_040220"/>
</dbReference>
<comment type="caution">
    <text evidence="1">The sequence shown here is derived from an EMBL/GenBank/DDBJ whole genome shotgun (WGS) entry which is preliminary data.</text>
</comment>
<evidence type="ECO:0000313" key="2">
    <source>
        <dbReference type="Proteomes" id="UP001058974"/>
    </source>
</evidence>
<proteinExistence type="predicted"/>
<dbReference type="InterPro" id="IPR014729">
    <property type="entry name" value="Rossmann-like_a/b/a_fold"/>
</dbReference>
<dbReference type="EMBL" id="JAMSHJ010000004">
    <property type="protein sequence ID" value="KAI5414658.1"/>
    <property type="molecule type" value="Genomic_DNA"/>
</dbReference>
<organism evidence="1 2">
    <name type="scientific">Pisum sativum</name>
    <name type="common">Garden pea</name>
    <name type="synonym">Lathyrus oleraceus</name>
    <dbReference type="NCBI Taxonomy" id="3888"/>
    <lineage>
        <taxon>Eukaryota</taxon>
        <taxon>Viridiplantae</taxon>
        <taxon>Streptophyta</taxon>
        <taxon>Embryophyta</taxon>
        <taxon>Tracheophyta</taxon>
        <taxon>Spermatophyta</taxon>
        <taxon>Magnoliopsida</taxon>
        <taxon>eudicotyledons</taxon>
        <taxon>Gunneridae</taxon>
        <taxon>Pentapetalae</taxon>
        <taxon>rosids</taxon>
        <taxon>fabids</taxon>
        <taxon>Fabales</taxon>
        <taxon>Fabaceae</taxon>
        <taxon>Papilionoideae</taxon>
        <taxon>50 kb inversion clade</taxon>
        <taxon>NPAAA clade</taxon>
        <taxon>Hologalegina</taxon>
        <taxon>IRL clade</taxon>
        <taxon>Fabeae</taxon>
        <taxon>Lathyrus</taxon>
    </lineage>
</organism>
<keyword evidence="2" id="KW-1185">Reference proteome</keyword>
<dbReference type="PANTHER" id="PTHR47382:SF4">
    <property type="entry name" value="AMINOACYLTRANSFERASE, E1 UBIQUITIN-ACTIVATING ENZYME-RELATED"/>
    <property type="match status" value="1"/>
</dbReference>
<gene>
    <name evidence="1" type="ORF">KIW84_040220</name>
</gene>
<name>A0A9D4X4M0_PEA</name>
<dbReference type="Proteomes" id="UP001058974">
    <property type="component" value="Chromosome 4"/>
</dbReference>
<sequence length="263" mass="30514">MLINRNIDSDDEFLHYFDDDVDSEELFEINPKKKSLDSISEEDCKSSVFSIDIHEKKKLDDVVYVVVGETCSSMEALSWTLKHLVNPNSTIVFLIHVFPKAKRIPTPLGKIPRKYVSQKHVNTYLSQEKRKRKIFLQRFIDVCTASKVKVDVLFIEDDNVVKAIVDLVMSLNIRKLVIGTTQSNLRKHVSRRQNSTAEMVLKSIEQRCDVKIICEGREVIDEMINGWTSQHDEGDGFVSGKPVIPKSFWLFRSRYDWNWNYAI</sequence>
<dbReference type="SUPFAM" id="SSF52402">
    <property type="entry name" value="Adenine nucleotide alpha hydrolases-like"/>
    <property type="match status" value="1"/>
</dbReference>
<dbReference type="PANTHER" id="PTHR47382">
    <property type="entry name" value="U-BOX DOMAIN-CONTAINING PROTEIN 52-LIKE"/>
    <property type="match status" value="1"/>
</dbReference>
<protein>
    <submittedName>
        <fullName evidence="1">Uncharacterized protein</fullName>
    </submittedName>
</protein>